<dbReference type="InterPro" id="IPR010982">
    <property type="entry name" value="Lambda_DNA-bd_dom_sf"/>
</dbReference>
<accession>A0A9W6QJX3</accession>
<sequence>MGGRGQAGTVRVILEAAGLAGWPLAETVRQIRRQCGVTPLRAHRLANGWTLAEVAARVRAQVSATGQQAPHVNHPNVSRWETGAEQPSARNLDALCQIYRARPDILGFGADYTDQADHTDEHHGGTRPAAEQAGPSGDREDRMRRRDVLRGLLSTAGVGFGGAALDAIEGTRRAVTEALQRRSVEAGTVGWWEEQAESHADAYRRLSAPRLLAEVTLDFDDLQQVLAQRQSLDSQLRLTTVTARMAGLVGILCVDLGAIREARRWFHTGQIAAEEINDRSLQAWLFTREALASLYYGSATDAATLARTARRLAGGTASTASAMAPAVEARALAGMGRGTEALAAIRHAESVFENLPRSVTTAGVYGFTEPKLRFYQGNVFARAADPNRALAVHDQALRLYPAHDRVDRGHIQLDQALSLVRHGEFDEACHRIGQVFLGFTGDEGIGPVAAQAREIRWAIPERLRRHAAVRHLDEVLALPPGAD</sequence>
<dbReference type="Gene3D" id="1.25.40.10">
    <property type="entry name" value="Tetratricopeptide repeat domain"/>
    <property type="match status" value="1"/>
</dbReference>
<dbReference type="InterPro" id="IPR001387">
    <property type="entry name" value="Cro/C1-type_HTH"/>
</dbReference>
<dbReference type="CDD" id="cd00093">
    <property type="entry name" value="HTH_XRE"/>
    <property type="match status" value="1"/>
</dbReference>
<dbReference type="InterPro" id="IPR011990">
    <property type="entry name" value="TPR-like_helical_dom_sf"/>
</dbReference>
<dbReference type="SUPFAM" id="SSF47413">
    <property type="entry name" value="lambda repressor-like DNA-binding domains"/>
    <property type="match status" value="1"/>
</dbReference>
<evidence type="ECO:0000313" key="3">
    <source>
        <dbReference type="EMBL" id="GLW90882.1"/>
    </source>
</evidence>
<proteinExistence type="predicted"/>
<evidence type="ECO:0000313" key="4">
    <source>
        <dbReference type="Proteomes" id="UP001165042"/>
    </source>
</evidence>
<dbReference type="Gene3D" id="1.10.260.40">
    <property type="entry name" value="lambda repressor-like DNA-binding domains"/>
    <property type="match status" value="1"/>
</dbReference>
<keyword evidence="4" id="KW-1185">Reference proteome</keyword>
<organism evidence="3 4">
    <name type="scientific">Actinokineospora globicatena</name>
    <dbReference type="NCBI Taxonomy" id="103729"/>
    <lineage>
        <taxon>Bacteria</taxon>
        <taxon>Bacillati</taxon>
        <taxon>Actinomycetota</taxon>
        <taxon>Actinomycetes</taxon>
        <taxon>Pseudonocardiales</taxon>
        <taxon>Pseudonocardiaceae</taxon>
        <taxon>Actinokineospora</taxon>
    </lineage>
</organism>
<dbReference type="GO" id="GO:0003677">
    <property type="term" value="F:DNA binding"/>
    <property type="evidence" value="ECO:0007669"/>
    <property type="project" value="InterPro"/>
</dbReference>
<dbReference type="EMBL" id="BSSD01000002">
    <property type="protein sequence ID" value="GLW90882.1"/>
    <property type="molecule type" value="Genomic_DNA"/>
</dbReference>
<protein>
    <recommendedName>
        <fullName evidence="2">HTH cro/C1-type domain-containing protein</fullName>
    </recommendedName>
</protein>
<evidence type="ECO:0000259" key="2">
    <source>
        <dbReference type="PROSITE" id="PS50943"/>
    </source>
</evidence>
<feature type="region of interest" description="Disordered" evidence="1">
    <location>
        <begin position="110"/>
        <end position="141"/>
    </location>
</feature>
<dbReference type="Pfam" id="PF13560">
    <property type="entry name" value="HTH_31"/>
    <property type="match status" value="1"/>
</dbReference>
<gene>
    <name evidence="3" type="ORF">Aglo03_16980</name>
</gene>
<comment type="caution">
    <text evidence="3">The sequence shown here is derived from an EMBL/GenBank/DDBJ whole genome shotgun (WGS) entry which is preliminary data.</text>
</comment>
<evidence type="ECO:0000256" key="1">
    <source>
        <dbReference type="SAM" id="MobiDB-lite"/>
    </source>
</evidence>
<name>A0A9W6QJX3_9PSEU</name>
<feature type="domain" description="HTH cro/C1-type" evidence="2">
    <location>
        <begin position="40"/>
        <end position="106"/>
    </location>
</feature>
<dbReference type="Proteomes" id="UP001165042">
    <property type="component" value="Unassembled WGS sequence"/>
</dbReference>
<reference evidence="3" key="1">
    <citation type="submission" date="2023-02" db="EMBL/GenBank/DDBJ databases">
        <title>Actinokineospora globicatena NBRC 15670.</title>
        <authorList>
            <person name="Ichikawa N."/>
            <person name="Sato H."/>
            <person name="Tonouchi N."/>
        </authorList>
    </citation>
    <scope>NUCLEOTIDE SEQUENCE</scope>
    <source>
        <strain evidence="3">NBRC 15670</strain>
    </source>
</reference>
<dbReference type="AlphaFoldDB" id="A0A9W6QJX3"/>
<dbReference type="RefSeq" id="WP_285609327.1">
    <property type="nucleotide sequence ID" value="NZ_BSSD01000002.1"/>
</dbReference>
<dbReference type="SUPFAM" id="SSF48452">
    <property type="entry name" value="TPR-like"/>
    <property type="match status" value="1"/>
</dbReference>
<feature type="compositionally biased region" description="Basic and acidic residues" evidence="1">
    <location>
        <begin position="115"/>
        <end position="124"/>
    </location>
</feature>
<dbReference type="PROSITE" id="PS50943">
    <property type="entry name" value="HTH_CROC1"/>
    <property type="match status" value="1"/>
</dbReference>
<dbReference type="SMART" id="SM00530">
    <property type="entry name" value="HTH_XRE"/>
    <property type="match status" value="1"/>
</dbReference>